<dbReference type="AlphaFoldDB" id="A0A1E3NTV7"/>
<protein>
    <recommendedName>
        <fullName evidence="11">TLC domain-containing protein</fullName>
    </recommendedName>
</protein>
<feature type="transmembrane region" description="Helical" evidence="10">
    <location>
        <begin position="305"/>
        <end position="322"/>
    </location>
</feature>
<dbReference type="OrthoDB" id="3053196at2759"/>
<feature type="transmembrane region" description="Helical" evidence="10">
    <location>
        <begin position="357"/>
        <end position="381"/>
    </location>
</feature>
<reference evidence="12 13" key="1">
    <citation type="journal article" date="2016" name="Proc. Natl. Acad. Sci. U.S.A.">
        <title>Comparative genomics of biotechnologically important yeasts.</title>
        <authorList>
            <person name="Riley R."/>
            <person name="Haridas S."/>
            <person name="Wolfe K.H."/>
            <person name="Lopes M.R."/>
            <person name="Hittinger C.T."/>
            <person name="Goeker M."/>
            <person name="Salamov A.A."/>
            <person name="Wisecaver J.H."/>
            <person name="Long T.M."/>
            <person name="Calvey C.H."/>
            <person name="Aerts A.L."/>
            <person name="Barry K.W."/>
            <person name="Choi C."/>
            <person name="Clum A."/>
            <person name="Coughlan A.Y."/>
            <person name="Deshpande S."/>
            <person name="Douglass A.P."/>
            <person name="Hanson S.J."/>
            <person name="Klenk H.-P."/>
            <person name="LaButti K.M."/>
            <person name="Lapidus A."/>
            <person name="Lindquist E.A."/>
            <person name="Lipzen A.M."/>
            <person name="Meier-Kolthoff J.P."/>
            <person name="Ohm R.A."/>
            <person name="Otillar R.P."/>
            <person name="Pangilinan J.L."/>
            <person name="Peng Y."/>
            <person name="Rokas A."/>
            <person name="Rosa C.A."/>
            <person name="Scheuner C."/>
            <person name="Sibirny A.A."/>
            <person name="Slot J.C."/>
            <person name="Stielow J.B."/>
            <person name="Sun H."/>
            <person name="Kurtzman C.P."/>
            <person name="Blackwell M."/>
            <person name="Grigoriev I.V."/>
            <person name="Jeffries T.W."/>
        </authorList>
    </citation>
    <scope>NUCLEOTIDE SEQUENCE [LARGE SCALE GENOMIC DNA]</scope>
    <source>
        <strain evidence="12 13">NRRL Y-2026</strain>
    </source>
</reference>
<comment type="subcellular location">
    <subcellularLocation>
        <location evidence="1">Endoplasmic reticulum membrane</location>
        <topology evidence="1">Multi-pass membrane protein</topology>
    </subcellularLocation>
</comment>
<evidence type="ECO:0000256" key="9">
    <source>
        <dbReference type="PROSITE-ProRule" id="PRU00205"/>
    </source>
</evidence>
<evidence type="ECO:0000256" key="4">
    <source>
        <dbReference type="ARBA" id="ARBA00022692"/>
    </source>
</evidence>
<accession>A0A1E3NTV7</accession>
<comment type="similarity">
    <text evidence="2">Belongs to the sphingosine N-acyltransferase family.</text>
</comment>
<keyword evidence="3" id="KW-0808">Transferase</keyword>
<evidence type="ECO:0000256" key="2">
    <source>
        <dbReference type="ARBA" id="ARBA00009808"/>
    </source>
</evidence>
<proteinExistence type="inferred from homology"/>
<feature type="transmembrane region" description="Helical" evidence="10">
    <location>
        <begin position="223"/>
        <end position="241"/>
    </location>
</feature>
<organism evidence="12 13">
    <name type="scientific">Pichia membranifaciens NRRL Y-2026</name>
    <dbReference type="NCBI Taxonomy" id="763406"/>
    <lineage>
        <taxon>Eukaryota</taxon>
        <taxon>Fungi</taxon>
        <taxon>Dikarya</taxon>
        <taxon>Ascomycota</taxon>
        <taxon>Saccharomycotina</taxon>
        <taxon>Pichiomycetes</taxon>
        <taxon>Pichiales</taxon>
        <taxon>Pichiaceae</taxon>
        <taxon>Pichia</taxon>
    </lineage>
</organism>
<keyword evidence="6 10" id="KW-1133">Transmembrane helix</keyword>
<dbReference type="RefSeq" id="XP_019020592.1">
    <property type="nucleotide sequence ID" value="XM_019160599.1"/>
</dbReference>
<dbReference type="GO" id="GO:0005789">
    <property type="term" value="C:endoplasmic reticulum membrane"/>
    <property type="evidence" value="ECO:0007669"/>
    <property type="project" value="UniProtKB-SubCell"/>
</dbReference>
<dbReference type="InterPro" id="IPR006634">
    <property type="entry name" value="TLC-dom"/>
</dbReference>
<evidence type="ECO:0000256" key="7">
    <source>
        <dbReference type="ARBA" id="ARBA00023136"/>
    </source>
</evidence>
<evidence type="ECO:0000259" key="11">
    <source>
        <dbReference type="PROSITE" id="PS50922"/>
    </source>
</evidence>
<dbReference type="PROSITE" id="PS50922">
    <property type="entry name" value="TLC"/>
    <property type="match status" value="1"/>
</dbReference>
<dbReference type="Pfam" id="PF03798">
    <property type="entry name" value="TRAM_LAG1_CLN8"/>
    <property type="match status" value="1"/>
</dbReference>
<dbReference type="PANTHER" id="PTHR12560:SF11">
    <property type="entry name" value="CERAMIDE SYNTHASE LAC1-RELATED"/>
    <property type="match status" value="1"/>
</dbReference>
<evidence type="ECO:0000256" key="6">
    <source>
        <dbReference type="ARBA" id="ARBA00022989"/>
    </source>
</evidence>
<evidence type="ECO:0000313" key="12">
    <source>
        <dbReference type="EMBL" id="ODQ49479.1"/>
    </source>
</evidence>
<feature type="transmembrane region" description="Helical" evidence="10">
    <location>
        <begin position="136"/>
        <end position="160"/>
    </location>
</feature>
<feature type="transmembrane region" description="Helical" evidence="10">
    <location>
        <begin position="253"/>
        <end position="270"/>
    </location>
</feature>
<evidence type="ECO:0000313" key="13">
    <source>
        <dbReference type="Proteomes" id="UP000094455"/>
    </source>
</evidence>
<dbReference type="SMART" id="SM00724">
    <property type="entry name" value="TLC"/>
    <property type="match status" value="1"/>
</dbReference>
<dbReference type="GeneID" id="30177286"/>
<evidence type="ECO:0000256" key="3">
    <source>
        <dbReference type="ARBA" id="ARBA00022679"/>
    </source>
</evidence>
<feature type="domain" description="TLC" evidence="11">
    <location>
        <begin position="169"/>
        <end position="385"/>
    </location>
</feature>
<name>A0A1E3NTV7_9ASCO</name>
<dbReference type="STRING" id="763406.A0A1E3NTV7"/>
<dbReference type="GO" id="GO:0050291">
    <property type="term" value="F:sphingosine N-acyltransferase activity"/>
    <property type="evidence" value="ECO:0007669"/>
    <property type="project" value="InterPro"/>
</dbReference>
<keyword evidence="5" id="KW-0256">Endoplasmic reticulum</keyword>
<feature type="transmembrane region" description="Helical" evidence="10">
    <location>
        <begin position="77"/>
        <end position="98"/>
    </location>
</feature>
<gene>
    <name evidence="12" type="ORF">PICMEDRAFT_14924</name>
</gene>
<dbReference type="InterPro" id="IPR016439">
    <property type="entry name" value="Lag1/Lac1-like"/>
</dbReference>
<evidence type="ECO:0000256" key="8">
    <source>
        <dbReference type="ARBA" id="ARBA00023180"/>
    </source>
</evidence>
<sequence>MTPPAAAKKNAVVRRRHSSVGKIDVGDNSVHGIHSGRTNKDITAAEAEQKRHLNEVTSDINDTVVFQKLYYSVKILCYRYIWLVPLAIMFSMNLVYFLSNNYTPSNPLHRFLCLSYQIPGTHDPVKYDKGWMDFCFVGYMMIFFTFLREFMMQVVLRPLAQYFGLQSKSKISRFTEQTYAVFYYGITSPLGLYIMKNSPMWFFKTSEFYRLYPHRQHEWLFKFYYLFQAGFWSQQAVVLLLQLEKPRKDFKELVYHHIVTVLLISLSYMFNYTWMGLAIYITMDVSDFFLGLSKTLNYINSPVEMPFLALFVVVWVYTRHWLNLKILWSVIFEYLQIGPSVLDFKTQQYKCIISQPMVFTLIMALQLVNMYWLFLICRIMVRVLFYNIKKDERSDSESDQDQEQPQPHH</sequence>
<evidence type="ECO:0000256" key="5">
    <source>
        <dbReference type="ARBA" id="ARBA00022824"/>
    </source>
</evidence>
<dbReference type="EMBL" id="KV454001">
    <property type="protein sequence ID" value="ODQ49479.1"/>
    <property type="molecule type" value="Genomic_DNA"/>
</dbReference>
<keyword evidence="4 9" id="KW-0812">Transmembrane</keyword>
<dbReference type="GO" id="GO:0046513">
    <property type="term" value="P:ceramide biosynthetic process"/>
    <property type="evidence" value="ECO:0007669"/>
    <property type="project" value="InterPro"/>
</dbReference>
<feature type="transmembrane region" description="Helical" evidence="10">
    <location>
        <begin position="181"/>
        <end position="203"/>
    </location>
</feature>
<evidence type="ECO:0000256" key="1">
    <source>
        <dbReference type="ARBA" id="ARBA00004477"/>
    </source>
</evidence>
<keyword evidence="7 9" id="KW-0472">Membrane</keyword>
<evidence type="ECO:0000256" key="10">
    <source>
        <dbReference type="SAM" id="Phobius"/>
    </source>
</evidence>
<dbReference type="Proteomes" id="UP000094455">
    <property type="component" value="Unassembled WGS sequence"/>
</dbReference>
<keyword evidence="13" id="KW-1185">Reference proteome</keyword>
<keyword evidence="8" id="KW-0325">Glycoprotein</keyword>
<dbReference type="PANTHER" id="PTHR12560">
    <property type="entry name" value="LONGEVITY ASSURANCE FACTOR 1 LAG1"/>
    <property type="match status" value="1"/>
</dbReference>